<dbReference type="Gene3D" id="2.60.130.10">
    <property type="entry name" value="Aromatic compound dioxygenase"/>
    <property type="match status" value="1"/>
</dbReference>
<name>A0A172QVF8_9CORY</name>
<evidence type="ECO:0000256" key="3">
    <source>
        <dbReference type="ARBA" id="ARBA00023002"/>
    </source>
</evidence>
<dbReference type="RefSeq" id="WP_066567381.1">
    <property type="nucleotide sequence ID" value="NZ_CP015622.1"/>
</dbReference>
<dbReference type="AlphaFoldDB" id="A0A172QVF8"/>
<evidence type="ECO:0000313" key="5">
    <source>
        <dbReference type="EMBL" id="ANE04621.1"/>
    </source>
</evidence>
<dbReference type="Proteomes" id="UP000076929">
    <property type="component" value="Chromosome"/>
</dbReference>
<dbReference type="InterPro" id="IPR015889">
    <property type="entry name" value="Intradiol_dOase_core"/>
</dbReference>
<dbReference type="InterPro" id="IPR000627">
    <property type="entry name" value="Intradiol_dOase_C"/>
</dbReference>
<reference evidence="5 6" key="1">
    <citation type="submission" date="2016-05" db="EMBL/GenBank/DDBJ databases">
        <title>Complete genome sequence of Corynebacterium crudilactis, a new Corynebacterium species isolated from raw cow's milk.</title>
        <authorList>
            <person name="Christian R."/>
            <person name="Zimmermann J."/>
            <person name="Lipski A."/>
            <person name="Kalinowski J."/>
        </authorList>
    </citation>
    <scope>NUCLEOTIDE SEQUENCE [LARGE SCALE GENOMIC DNA]</scope>
    <source>
        <strain evidence="5 6">JZ16</strain>
    </source>
</reference>
<dbReference type="InterPro" id="IPR050770">
    <property type="entry name" value="Intradiol_RC_Dioxygenase"/>
</dbReference>
<sequence length="204" mass="22080">MIDTGKNGEFRYEQSNIVDQNEAEFGITPSQTVGPYVHIGLTLDGAEHLVAPGTEGAVSFTVSATDGNGDPIADAMFELWQADAEGVHNSDLDPNRKEAATVDGFRGLGRAMANADGEATFTTLVPGTFNDEAPHFKVGLFARGILERLYTRAYLPEVDLSTDPVLAVVPAERRELLVAKKTEDGFRFDIKVQAETDETPFFGL</sequence>
<keyword evidence="2 5" id="KW-0223">Dioxygenase</keyword>
<protein>
    <submittedName>
        <fullName evidence="5">Protocatechuate 3,4-dioxygenase subunit alpha</fullName>
    </submittedName>
</protein>
<proteinExistence type="inferred from homology"/>
<comment type="similarity">
    <text evidence="1">Belongs to the intradiol ring-cleavage dioxygenase family.</text>
</comment>
<feature type="domain" description="Intradiol ring-cleavage dioxygenases" evidence="4">
    <location>
        <begin position="63"/>
        <end position="130"/>
    </location>
</feature>
<dbReference type="Pfam" id="PF00775">
    <property type="entry name" value="Dioxygenase_C"/>
    <property type="match status" value="1"/>
</dbReference>
<dbReference type="OrthoDB" id="4417174at2"/>
<dbReference type="KEGG" id="ccjz:ccrud_10670"/>
<organism evidence="5 6">
    <name type="scientific">Corynebacterium crudilactis</name>
    <dbReference type="NCBI Taxonomy" id="1652495"/>
    <lineage>
        <taxon>Bacteria</taxon>
        <taxon>Bacillati</taxon>
        <taxon>Actinomycetota</taxon>
        <taxon>Actinomycetes</taxon>
        <taxon>Mycobacteriales</taxon>
        <taxon>Corynebacteriaceae</taxon>
        <taxon>Corynebacterium</taxon>
    </lineage>
</organism>
<keyword evidence="6" id="KW-1185">Reference proteome</keyword>
<evidence type="ECO:0000259" key="4">
    <source>
        <dbReference type="Pfam" id="PF00775"/>
    </source>
</evidence>
<dbReference type="STRING" id="1652495.ccrud_10670"/>
<evidence type="ECO:0000313" key="6">
    <source>
        <dbReference type="Proteomes" id="UP000076929"/>
    </source>
</evidence>
<dbReference type="NCBIfam" id="TIGR02423">
    <property type="entry name" value="protocat_alph"/>
    <property type="match status" value="1"/>
</dbReference>
<dbReference type="SUPFAM" id="SSF49482">
    <property type="entry name" value="Aromatic compound dioxygenase"/>
    <property type="match status" value="1"/>
</dbReference>
<dbReference type="InterPro" id="IPR012786">
    <property type="entry name" value="Protocat_dOase_a"/>
</dbReference>
<keyword evidence="3" id="KW-0560">Oxidoreductase</keyword>
<accession>A0A172QVF8</accession>
<dbReference type="PANTHER" id="PTHR33711">
    <property type="entry name" value="DIOXYGENASE, PUTATIVE (AFU_ORTHOLOGUE AFUA_2G02910)-RELATED"/>
    <property type="match status" value="1"/>
</dbReference>
<dbReference type="EMBL" id="CP015622">
    <property type="protein sequence ID" value="ANE04621.1"/>
    <property type="molecule type" value="Genomic_DNA"/>
</dbReference>
<dbReference type="GO" id="GO:0008199">
    <property type="term" value="F:ferric iron binding"/>
    <property type="evidence" value="ECO:0007669"/>
    <property type="project" value="InterPro"/>
</dbReference>
<dbReference type="PANTHER" id="PTHR33711:SF9">
    <property type="entry name" value="PROTOCATECHUATE 3,4-DIOXYGENASE ALPHA CHAIN"/>
    <property type="match status" value="1"/>
</dbReference>
<evidence type="ECO:0000256" key="1">
    <source>
        <dbReference type="ARBA" id="ARBA00007825"/>
    </source>
</evidence>
<evidence type="ECO:0000256" key="2">
    <source>
        <dbReference type="ARBA" id="ARBA00022964"/>
    </source>
</evidence>
<dbReference type="GO" id="GO:0018578">
    <property type="term" value="F:protocatechuate 3,4-dioxygenase activity"/>
    <property type="evidence" value="ECO:0007669"/>
    <property type="project" value="InterPro"/>
</dbReference>
<gene>
    <name evidence="5" type="ORF">ccrud_10670</name>
</gene>